<dbReference type="InterPro" id="IPR001969">
    <property type="entry name" value="Aspartic_peptidase_AS"/>
</dbReference>
<keyword evidence="2" id="KW-0378">Hydrolase</keyword>
<dbReference type="PANTHER" id="PTHR43794:SF11">
    <property type="entry name" value="AMIDOHYDROLASE-RELATED DOMAIN-CONTAINING PROTEIN"/>
    <property type="match status" value="1"/>
</dbReference>
<comment type="similarity">
    <text evidence="1">Belongs to the metallo-dependent hydrolases superfamily. ATZ/TRZ family.</text>
</comment>
<name>A0ABV7G3T8_9PROT</name>
<evidence type="ECO:0000256" key="1">
    <source>
        <dbReference type="ARBA" id="ARBA00006745"/>
    </source>
</evidence>
<dbReference type="NCBIfam" id="NF006056">
    <property type="entry name" value="PRK08204.1"/>
    <property type="match status" value="1"/>
</dbReference>
<reference evidence="5" key="1">
    <citation type="journal article" date="2019" name="Int. J. Syst. Evol. Microbiol.">
        <title>The Global Catalogue of Microorganisms (GCM) 10K type strain sequencing project: providing services to taxonomists for standard genome sequencing and annotation.</title>
        <authorList>
            <consortium name="The Broad Institute Genomics Platform"/>
            <consortium name="The Broad Institute Genome Sequencing Center for Infectious Disease"/>
            <person name="Wu L."/>
            <person name="Ma J."/>
        </authorList>
    </citation>
    <scope>NUCLEOTIDE SEQUENCE [LARGE SCALE GENOMIC DNA]</scope>
    <source>
        <strain evidence="5">KCTC 52094</strain>
    </source>
</reference>
<organism evidence="4 5">
    <name type="scientific">Teichococcus globiformis</name>
    <dbReference type="NCBI Taxonomy" id="2307229"/>
    <lineage>
        <taxon>Bacteria</taxon>
        <taxon>Pseudomonadati</taxon>
        <taxon>Pseudomonadota</taxon>
        <taxon>Alphaproteobacteria</taxon>
        <taxon>Acetobacterales</taxon>
        <taxon>Roseomonadaceae</taxon>
        <taxon>Roseomonas</taxon>
    </lineage>
</organism>
<dbReference type="Gene3D" id="2.30.40.10">
    <property type="entry name" value="Urease, subunit C, domain 1"/>
    <property type="match status" value="1"/>
</dbReference>
<protein>
    <submittedName>
        <fullName evidence="4">Amidohydrolase family protein</fullName>
    </submittedName>
</protein>
<comment type="caution">
    <text evidence="4">The sequence shown here is derived from an EMBL/GenBank/DDBJ whole genome shotgun (WGS) entry which is preliminary data.</text>
</comment>
<sequence length="462" mass="49124">MRRLIKGGTVLPMEDGSAILPGGEVLIEHDRILAIGHALDAAGAEVIDAQGGLVMPGLVNAHLHSWQTAMRGIGGDWAGTDYFRIAHGAIAPRYRPEDLRIGTLVGALAQLEAGVTTLFDWCHGNATPEHTDAALDGLMQSGLRAVFGHGTVKPKPKPGETHFSQVPHPAAEIRRLRRGPLASDDALVTLAACILGPDYSTLEVCRADFALAREYGLLSSAHVWGNSNRLVQGGYRTIAAEGLLGPDHNLVHGTYIDDDELRIIVDSGASVTSTAAAELKSDVREPLSCRVARMGGRPSIAPDSEVLNGGSMLDCMRFALQAHRIFNNNHEVARSSAAPRPLEVATPGSPIQTITLRHETVLHWATLNNARALRMDHRIGSLVPGKLADIIVIGRDSLGMIGARDPAQAVIQFASPADVRMVMVGGRILKQDGQLLHPGLAALKARLLESAGYLLKGIEGVA</sequence>
<feature type="domain" description="Amidohydrolase-related" evidence="3">
    <location>
        <begin position="53"/>
        <end position="428"/>
    </location>
</feature>
<dbReference type="InterPro" id="IPR011059">
    <property type="entry name" value="Metal-dep_hydrolase_composite"/>
</dbReference>
<dbReference type="InterPro" id="IPR006680">
    <property type="entry name" value="Amidohydro-rel"/>
</dbReference>
<dbReference type="SUPFAM" id="SSF51338">
    <property type="entry name" value="Composite domain of metallo-dependent hydrolases"/>
    <property type="match status" value="1"/>
</dbReference>
<dbReference type="Pfam" id="PF01979">
    <property type="entry name" value="Amidohydro_1"/>
    <property type="match status" value="1"/>
</dbReference>
<dbReference type="EMBL" id="JBHRTN010000026">
    <property type="protein sequence ID" value="MFC3127382.1"/>
    <property type="molecule type" value="Genomic_DNA"/>
</dbReference>
<keyword evidence="5" id="KW-1185">Reference proteome</keyword>
<dbReference type="InterPro" id="IPR050287">
    <property type="entry name" value="MTA/SAH_deaminase"/>
</dbReference>
<dbReference type="Gene3D" id="3.20.20.140">
    <property type="entry name" value="Metal-dependent hydrolases"/>
    <property type="match status" value="1"/>
</dbReference>
<dbReference type="InterPro" id="IPR032466">
    <property type="entry name" value="Metal_Hydrolase"/>
</dbReference>
<evidence type="ECO:0000313" key="4">
    <source>
        <dbReference type="EMBL" id="MFC3127382.1"/>
    </source>
</evidence>
<dbReference type="PROSITE" id="PS00141">
    <property type="entry name" value="ASP_PROTEASE"/>
    <property type="match status" value="1"/>
</dbReference>
<evidence type="ECO:0000259" key="3">
    <source>
        <dbReference type="Pfam" id="PF01979"/>
    </source>
</evidence>
<proteinExistence type="inferred from homology"/>
<dbReference type="PANTHER" id="PTHR43794">
    <property type="entry name" value="AMINOHYDROLASE SSNA-RELATED"/>
    <property type="match status" value="1"/>
</dbReference>
<gene>
    <name evidence="4" type="ORF">ACFOD4_20150</name>
</gene>
<dbReference type="RefSeq" id="WP_379599388.1">
    <property type="nucleotide sequence ID" value="NZ_JBHRTN010000026.1"/>
</dbReference>
<accession>A0ABV7G3T8</accession>
<evidence type="ECO:0000313" key="5">
    <source>
        <dbReference type="Proteomes" id="UP001595593"/>
    </source>
</evidence>
<evidence type="ECO:0000256" key="2">
    <source>
        <dbReference type="ARBA" id="ARBA00022801"/>
    </source>
</evidence>
<dbReference type="SUPFAM" id="SSF51556">
    <property type="entry name" value="Metallo-dependent hydrolases"/>
    <property type="match status" value="1"/>
</dbReference>
<dbReference type="Proteomes" id="UP001595593">
    <property type="component" value="Unassembled WGS sequence"/>
</dbReference>